<dbReference type="FunFam" id="3.40.50.300:FF:000320">
    <property type="entry name" value="Dynein, axonemal, heavy chain 5"/>
    <property type="match status" value="1"/>
</dbReference>
<evidence type="ECO:0000256" key="7">
    <source>
        <dbReference type="ARBA" id="ARBA00023017"/>
    </source>
</evidence>
<keyword evidence="7" id="KW-0243">Dynein</keyword>
<dbReference type="InterPro" id="IPR026983">
    <property type="entry name" value="DHC"/>
</dbReference>
<keyword evidence="5" id="KW-0547">Nucleotide-binding</keyword>
<keyword evidence="12" id="KW-0966">Cell projection</keyword>
<dbReference type="Gene3D" id="3.40.50.300">
    <property type="entry name" value="P-loop containing nucleotide triphosphate hydrolases"/>
    <property type="match status" value="2"/>
</dbReference>
<keyword evidence="8 13" id="KW-0175">Coiled coil</keyword>
<dbReference type="FunFam" id="1.10.8.1220:FF:000001">
    <property type="entry name" value="Dynein axonemal heavy chain 5"/>
    <property type="match status" value="1"/>
</dbReference>
<dbReference type="InterPro" id="IPR041228">
    <property type="entry name" value="Dynein_C"/>
</dbReference>
<dbReference type="Gene3D" id="1.10.8.1220">
    <property type="match status" value="1"/>
</dbReference>
<keyword evidence="9" id="KW-0969">Cilium</keyword>
<organism evidence="19 20">
    <name type="scientific">Trichonephila clavata</name>
    <name type="common">Joro spider</name>
    <name type="synonym">Nephila clavata</name>
    <dbReference type="NCBI Taxonomy" id="2740835"/>
    <lineage>
        <taxon>Eukaryota</taxon>
        <taxon>Metazoa</taxon>
        <taxon>Ecdysozoa</taxon>
        <taxon>Arthropoda</taxon>
        <taxon>Chelicerata</taxon>
        <taxon>Arachnida</taxon>
        <taxon>Araneae</taxon>
        <taxon>Araneomorphae</taxon>
        <taxon>Entelegynae</taxon>
        <taxon>Araneoidea</taxon>
        <taxon>Nephilidae</taxon>
        <taxon>Trichonephila</taxon>
    </lineage>
</organism>
<dbReference type="InterPro" id="IPR043160">
    <property type="entry name" value="Dynein_C_barrel"/>
</dbReference>
<evidence type="ECO:0000256" key="1">
    <source>
        <dbReference type="ARBA" id="ARBA00004430"/>
    </source>
</evidence>
<evidence type="ECO:0000256" key="13">
    <source>
        <dbReference type="SAM" id="Coils"/>
    </source>
</evidence>
<evidence type="ECO:0000313" key="20">
    <source>
        <dbReference type="Proteomes" id="UP000887116"/>
    </source>
</evidence>
<proteinExistence type="inferred from homology"/>
<evidence type="ECO:0000256" key="5">
    <source>
        <dbReference type="ARBA" id="ARBA00022741"/>
    </source>
</evidence>
<accession>A0A8X6JB94</accession>
<dbReference type="Gene3D" id="6.10.140.1060">
    <property type="match status" value="1"/>
</dbReference>
<dbReference type="InterPro" id="IPR024743">
    <property type="entry name" value="Dynein_HC_stalk"/>
</dbReference>
<dbReference type="PANTHER" id="PTHR22878">
    <property type="entry name" value="DYNEIN HEAVY CHAIN 6, AXONEMAL-LIKE-RELATED"/>
    <property type="match status" value="1"/>
</dbReference>
<dbReference type="GO" id="GO:0005874">
    <property type="term" value="C:microtubule"/>
    <property type="evidence" value="ECO:0007669"/>
    <property type="project" value="UniProtKB-KW"/>
</dbReference>
<keyword evidence="20" id="KW-1185">Reference proteome</keyword>
<feature type="domain" description="Dynein heavy chain ATP-binding dynein motor region" evidence="16">
    <location>
        <begin position="454"/>
        <end position="670"/>
    </location>
</feature>
<evidence type="ECO:0000256" key="6">
    <source>
        <dbReference type="ARBA" id="ARBA00022840"/>
    </source>
</evidence>
<evidence type="ECO:0000256" key="8">
    <source>
        <dbReference type="ARBA" id="ARBA00023054"/>
    </source>
</evidence>
<dbReference type="GO" id="GO:0045505">
    <property type="term" value="F:dynein intermediate chain binding"/>
    <property type="evidence" value="ECO:0007669"/>
    <property type="project" value="InterPro"/>
</dbReference>
<feature type="domain" description="Dynein heavy chain region D6 P-loop" evidence="14">
    <location>
        <begin position="918"/>
        <end position="1027"/>
    </location>
</feature>
<feature type="domain" description="Dynein heavy chain AAA lid" evidence="17">
    <location>
        <begin position="1063"/>
        <end position="1201"/>
    </location>
</feature>
<evidence type="ECO:0000256" key="12">
    <source>
        <dbReference type="ARBA" id="ARBA00023273"/>
    </source>
</evidence>
<gene>
    <name evidence="19" type="primary">Dnah2</name>
    <name evidence="19" type="ORF">TNCT_121691</name>
</gene>
<evidence type="ECO:0000259" key="16">
    <source>
        <dbReference type="Pfam" id="PF12781"/>
    </source>
</evidence>
<feature type="coiled-coil region" evidence="13">
    <location>
        <begin position="306"/>
        <end position="392"/>
    </location>
</feature>
<dbReference type="Gene3D" id="1.20.920.20">
    <property type="match status" value="1"/>
</dbReference>
<name>A0A8X6JB94_TRICU</name>
<comment type="similarity">
    <text evidence="2">Belongs to the dynein heavy chain family.</text>
</comment>
<evidence type="ECO:0000256" key="2">
    <source>
        <dbReference type="ARBA" id="ARBA00008887"/>
    </source>
</evidence>
<dbReference type="GO" id="GO:0051959">
    <property type="term" value="F:dynein light intermediate chain binding"/>
    <property type="evidence" value="ECO:0007669"/>
    <property type="project" value="InterPro"/>
</dbReference>
<dbReference type="OrthoDB" id="10251809at2759"/>
<reference evidence="19" key="1">
    <citation type="submission" date="2020-07" db="EMBL/GenBank/DDBJ databases">
        <title>Multicomponent nature underlies the extraordinary mechanical properties of spider dragline silk.</title>
        <authorList>
            <person name="Kono N."/>
            <person name="Nakamura H."/>
            <person name="Mori M."/>
            <person name="Yoshida Y."/>
            <person name="Ohtoshi R."/>
            <person name="Malay A.D."/>
            <person name="Moran D.A.P."/>
            <person name="Tomita M."/>
            <person name="Numata K."/>
            <person name="Arakawa K."/>
        </authorList>
    </citation>
    <scope>NUCLEOTIDE SEQUENCE</scope>
</reference>
<dbReference type="Gene3D" id="3.10.490.20">
    <property type="match status" value="1"/>
</dbReference>
<keyword evidence="6" id="KW-0067">ATP-binding</keyword>
<evidence type="ECO:0000259" key="17">
    <source>
        <dbReference type="Pfam" id="PF18198"/>
    </source>
</evidence>
<dbReference type="GO" id="GO:0007018">
    <property type="term" value="P:microtubule-based movement"/>
    <property type="evidence" value="ECO:0007669"/>
    <property type="project" value="InterPro"/>
</dbReference>
<comment type="caution">
    <text evidence="19">The sequence shown here is derived from an EMBL/GenBank/DDBJ whole genome shotgun (WGS) entry which is preliminary data.</text>
</comment>
<dbReference type="InterPro" id="IPR042219">
    <property type="entry name" value="AAA_lid_11_sf"/>
</dbReference>
<dbReference type="FunFam" id="3.10.490.20:FF:000009">
    <property type="entry name" value="Dynein heavy chain 4"/>
    <property type="match status" value="1"/>
</dbReference>
<dbReference type="PANTHER" id="PTHR22878:SF68">
    <property type="entry name" value="DYNEIN HEAVY CHAIN 6, AXONEMAL-LIKE"/>
    <property type="match status" value="1"/>
</dbReference>
<evidence type="ECO:0000256" key="9">
    <source>
        <dbReference type="ARBA" id="ARBA00023069"/>
    </source>
</evidence>
<evidence type="ECO:0000259" key="15">
    <source>
        <dbReference type="Pfam" id="PF12777"/>
    </source>
</evidence>
<dbReference type="InterPro" id="IPR041658">
    <property type="entry name" value="AAA_lid_11"/>
</dbReference>
<comment type="subcellular location">
    <subcellularLocation>
        <location evidence="1">Cytoplasm</location>
        <location evidence="1">Cytoskeleton</location>
        <location evidence="1">Cilium axoneme</location>
    </subcellularLocation>
</comment>
<feature type="domain" description="Dynein heavy chain coiled coil stalk" evidence="15">
    <location>
        <begin position="95"/>
        <end position="424"/>
    </location>
</feature>
<keyword evidence="4" id="KW-0493">Microtubule</keyword>
<evidence type="ECO:0000256" key="4">
    <source>
        <dbReference type="ARBA" id="ARBA00022701"/>
    </source>
</evidence>
<dbReference type="Gene3D" id="1.20.1270.280">
    <property type="match status" value="1"/>
</dbReference>
<dbReference type="InterPro" id="IPR004273">
    <property type="entry name" value="Dynein_heavy_D6_P-loop"/>
</dbReference>
<evidence type="ECO:0000259" key="18">
    <source>
        <dbReference type="Pfam" id="PF18199"/>
    </source>
</evidence>
<feature type="coiled-coil region" evidence="13">
    <location>
        <begin position="103"/>
        <end position="194"/>
    </location>
</feature>
<dbReference type="EMBL" id="BMAO01027627">
    <property type="protein sequence ID" value="GFR18548.1"/>
    <property type="molecule type" value="Genomic_DNA"/>
</dbReference>
<dbReference type="InterPro" id="IPR035706">
    <property type="entry name" value="AAA_9"/>
</dbReference>
<dbReference type="Pfam" id="PF12781">
    <property type="entry name" value="AAA_9"/>
    <property type="match status" value="1"/>
</dbReference>
<protein>
    <submittedName>
        <fullName evidence="19">Dynein heavy chain 2, axonemal</fullName>
    </submittedName>
</protein>
<dbReference type="GO" id="GO:0005930">
    <property type="term" value="C:axoneme"/>
    <property type="evidence" value="ECO:0007669"/>
    <property type="project" value="UniProtKB-SubCell"/>
</dbReference>
<dbReference type="InterPro" id="IPR027417">
    <property type="entry name" value="P-loop_NTPase"/>
</dbReference>
<dbReference type="Pfam" id="PF12777">
    <property type="entry name" value="MT"/>
    <property type="match status" value="1"/>
</dbReference>
<dbReference type="FunFam" id="1.20.920.20:FF:000001">
    <property type="entry name" value="dynein heavy chain 2, axonemal"/>
    <property type="match status" value="1"/>
</dbReference>
<evidence type="ECO:0000259" key="14">
    <source>
        <dbReference type="Pfam" id="PF03028"/>
    </source>
</evidence>
<evidence type="ECO:0000256" key="11">
    <source>
        <dbReference type="ARBA" id="ARBA00023212"/>
    </source>
</evidence>
<dbReference type="GO" id="GO:0030286">
    <property type="term" value="C:dynein complex"/>
    <property type="evidence" value="ECO:0007669"/>
    <property type="project" value="UniProtKB-KW"/>
</dbReference>
<keyword evidence="11" id="KW-0206">Cytoskeleton</keyword>
<feature type="domain" description="Dynein heavy chain C-terminal" evidence="18">
    <location>
        <begin position="1208"/>
        <end position="1500"/>
    </location>
</feature>
<dbReference type="GO" id="GO:0008569">
    <property type="term" value="F:minus-end-directed microtubule motor activity"/>
    <property type="evidence" value="ECO:0007669"/>
    <property type="project" value="InterPro"/>
</dbReference>
<keyword evidence="3" id="KW-0963">Cytoplasm</keyword>
<dbReference type="Pfam" id="PF18198">
    <property type="entry name" value="AAA_lid_11"/>
    <property type="match status" value="1"/>
</dbReference>
<keyword evidence="10" id="KW-0505">Motor protein</keyword>
<dbReference type="Pfam" id="PF03028">
    <property type="entry name" value="Dynein_heavy"/>
    <property type="match status" value="1"/>
</dbReference>
<evidence type="ECO:0000256" key="10">
    <source>
        <dbReference type="ARBA" id="ARBA00023175"/>
    </source>
</evidence>
<sequence>MSGYLFFNSACNKWGFNLGMLPDFSVRSSWMMISRLDVCCKFLSNIHANALKHSQGILSLNGVSFETSSTFIKLVNTFKIVLAKRQQMVEQALTRLESGLQKIHETQEMVNEIARETKEAQERLKIAEKECDEALQDIQLKKVILAEKQETIQIQKIEIEKKEKVCKRIAIAAEEDLNAAMPALEEARKALEALNKRDIGEIKSYAKPPVIVEMVLEAVMILRNSEPSWAEAKRQLGSPSFLKELFEYDRDNITDSALVKIGKYIKKPEFQPQIVGKVSFAAKSLCIWVRAMYVYGNIYKKVKPKIERLRIAKEELERLQNTLTRLLNELAELEASIEKLEREHQLLIEKKEELSRKEKELALKLKRAESIMEGLNSEKERWQEKVSTLREKRKFVVGDSFLASGYLTYLGPHDQSQRVFFLKRWKRNVSETIFVCSINFDLADFFVDEEVKNEWKMEGLPTDLYSNEGAAIVTESCYCPFIVDPEGQAIRWIKNMEAKRKIKCFDFQDSKWMRALEVSITEGFPLLIQNVNPALDSSLSALLKQSIKHSFINFNSKRLKVHPSFKLYLLTKIMNPQFTSSAIYLTTIVNFTIKEKGLEDQLLPLIVVNERSDLETKKEQLVKSIMDCKKQLSEIEDTVLKLLRSATGSLLDDEVLVQALQRSKVSSIEIEEKLASNEKTEAIIDSARDKYRPCAKMASILYFVLTDMLHVDPMYVFTLDSYIALFLISINKSPKDPVASRRIIKLNIFHQRQVYRYACRTVLEKHALLLAFHICSKILLVQGELDRAEYEFFVKGAQIIDRSNEPPNPCSQWLSQESWDNITQLERLPKFLSITVSFDENSRLWQDWYLTLQPEKRPLPGVWRNVCSGFQMLLIIRCLRLDRVTSCVSNLISTILGKSFLEYPSPEITEIFNESSPNKPLVLFTVSSDTDPGKIIENLAQSLEIKYRAISLGKGQENAASQLIIDSAKVGYWVFISKCHLLLNWLPALEKFVNKLQTIKVHEKFRLWLGSAPTKLFPISVLQNSIILSLDSPKGIRANMLNMYKDLVTEEDIKTSTCEKKYKCLLFTLSFFHSVLLGRKRFQNLGWNFNYTFTKEDFKTSSKLLKLYLDEYKDTSWNALKSMIAEVTYGGHMADMNDEQLLMTYYDQFFCDEVLGGVKHRLTPVPEYCIPDDGPLETYVKFIEGLPASDVPEVFGQHSNAEIPYRIQNAKEILDNVMKIMGESFTIRNIEKQVIKVVSDIKQRIPYLLDEKTALDILQEKLDPYSEVLIQETKHYNVLLKLVSKSLNDLEASTLGKILITDELEEFSKIILKMEVPQEWQKLYPTLKPLGSWIHDLNLRINQLAQWISNRNMPVKLWLPGISAPKSILNATLQTMVKNSDVVLKELIWEYHVSALDESHITEAPPEGIYIRGLLLEGAGWDKTNGILIESEPLHLIATMPVILFKPVTESSVRGVYDCPCYYTSKRVDDKGNSSFLFSVDLRTKRAKEYWIKRGTSLLLSSK</sequence>
<dbReference type="Gene3D" id="1.10.8.720">
    <property type="entry name" value="Region D6 of dynein motor"/>
    <property type="match status" value="1"/>
</dbReference>
<evidence type="ECO:0000313" key="19">
    <source>
        <dbReference type="EMBL" id="GFR18548.1"/>
    </source>
</evidence>
<dbReference type="Proteomes" id="UP000887116">
    <property type="component" value="Unassembled WGS sequence"/>
</dbReference>
<evidence type="ECO:0000256" key="3">
    <source>
        <dbReference type="ARBA" id="ARBA00022490"/>
    </source>
</evidence>
<dbReference type="GO" id="GO:0005524">
    <property type="term" value="F:ATP binding"/>
    <property type="evidence" value="ECO:0007669"/>
    <property type="project" value="UniProtKB-KW"/>
</dbReference>
<dbReference type="Pfam" id="PF18199">
    <property type="entry name" value="Dynein_C"/>
    <property type="match status" value="1"/>
</dbReference>